<protein>
    <submittedName>
        <fullName evidence="1">Uncharacterized protein</fullName>
    </submittedName>
</protein>
<comment type="caution">
    <text evidence="1">The sequence shown here is derived from an EMBL/GenBank/DDBJ whole genome shotgun (WGS) entry which is preliminary data.</text>
</comment>
<proteinExistence type="predicted"/>
<organism evidence="1 2">
    <name type="scientific">Rubroshorea leprosula</name>
    <dbReference type="NCBI Taxonomy" id="152421"/>
    <lineage>
        <taxon>Eukaryota</taxon>
        <taxon>Viridiplantae</taxon>
        <taxon>Streptophyta</taxon>
        <taxon>Embryophyta</taxon>
        <taxon>Tracheophyta</taxon>
        <taxon>Spermatophyta</taxon>
        <taxon>Magnoliopsida</taxon>
        <taxon>eudicotyledons</taxon>
        <taxon>Gunneridae</taxon>
        <taxon>Pentapetalae</taxon>
        <taxon>rosids</taxon>
        <taxon>malvids</taxon>
        <taxon>Malvales</taxon>
        <taxon>Dipterocarpaceae</taxon>
        <taxon>Rubroshorea</taxon>
    </lineage>
</organism>
<dbReference type="EMBL" id="BPVZ01000007">
    <property type="protein sequence ID" value="GKU93925.1"/>
    <property type="molecule type" value="Genomic_DNA"/>
</dbReference>
<dbReference type="Proteomes" id="UP001054252">
    <property type="component" value="Unassembled WGS sequence"/>
</dbReference>
<reference evidence="1 2" key="1">
    <citation type="journal article" date="2021" name="Commun. Biol.">
        <title>The genome of Shorea leprosula (Dipterocarpaceae) highlights the ecological relevance of drought in aseasonal tropical rainforests.</title>
        <authorList>
            <person name="Ng K.K.S."/>
            <person name="Kobayashi M.J."/>
            <person name="Fawcett J.A."/>
            <person name="Hatakeyama M."/>
            <person name="Paape T."/>
            <person name="Ng C.H."/>
            <person name="Ang C.C."/>
            <person name="Tnah L.H."/>
            <person name="Lee C.T."/>
            <person name="Nishiyama T."/>
            <person name="Sese J."/>
            <person name="O'Brien M.J."/>
            <person name="Copetti D."/>
            <person name="Mohd Noor M.I."/>
            <person name="Ong R.C."/>
            <person name="Putra M."/>
            <person name="Sireger I.Z."/>
            <person name="Indrioko S."/>
            <person name="Kosugi Y."/>
            <person name="Izuno A."/>
            <person name="Isagi Y."/>
            <person name="Lee S.L."/>
            <person name="Shimizu K.K."/>
        </authorList>
    </citation>
    <scope>NUCLEOTIDE SEQUENCE [LARGE SCALE GENOMIC DNA]</scope>
    <source>
        <strain evidence="1">214</strain>
    </source>
</reference>
<gene>
    <name evidence="1" type="ORF">SLEP1_g7476</name>
</gene>
<dbReference type="AlphaFoldDB" id="A0AAV5I9G6"/>
<evidence type="ECO:0000313" key="1">
    <source>
        <dbReference type="EMBL" id="GKU93925.1"/>
    </source>
</evidence>
<keyword evidence="2" id="KW-1185">Reference proteome</keyword>
<accession>A0AAV5I9G6</accession>
<evidence type="ECO:0000313" key="2">
    <source>
        <dbReference type="Proteomes" id="UP001054252"/>
    </source>
</evidence>
<sequence length="33" mass="3887">MLPTFGTQEQCGKGMRYNCLLEFVQLLKIPWKL</sequence>
<name>A0AAV5I9G6_9ROSI</name>